<evidence type="ECO:0000256" key="3">
    <source>
        <dbReference type="ARBA" id="ARBA00022989"/>
    </source>
</evidence>
<accession>A0A7S2Q0P0</accession>
<evidence type="ECO:0000259" key="6">
    <source>
        <dbReference type="Pfam" id="PF01490"/>
    </source>
</evidence>
<dbReference type="GO" id="GO:0015179">
    <property type="term" value="F:L-amino acid transmembrane transporter activity"/>
    <property type="evidence" value="ECO:0007669"/>
    <property type="project" value="TreeGrafter"/>
</dbReference>
<feature type="transmembrane region" description="Helical" evidence="5">
    <location>
        <begin position="279"/>
        <end position="301"/>
    </location>
</feature>
<dbReference type="InterPro" id="IPR013057">
    <property type="entry name" value="AA_transpt_TM"/>
</dbReference>
<feature type="transmembrane region" description="Helical" evidence="5">
    <location>
        <begin position="190"/>
        <end position="214"/>
    </location>
</feature>
<feature type="transmembrane region" description="Helical" evidence="5">
    <location>
        <begin position="56"/>
        <end position="79"/>
    </location>
</feature>
<proteinExistence type="predicted"/>
<feature type="transmembrane region" description="Helical" evidence="5">
    <location>
        <begin position="234"/>
        <end position="259"/>
    </location>
</feature>
<feature type="transmembrane region" description="Helical" evidence="5">
    <location>
        <begin position="85"/>
        <end position="101"/>
    </location>
</feature>
<keyword evidence="2 5" id="KW-0812">Transmembrane</keyword>
<evidence type="ECO:0000313" key="7">
    <source>
        <dbReference type="EMBL" id="CAD9628099.1"/>
    </source>
</evidence>
<dbReference type="PANTHER" id="PTHR22950:SF461">
    <property type="entry name" value="AMINO ACID TRANSPORTER TRANSMEMBRANE DOMAIN-CONTAINING PROTEIN"/>
    <property type="match status" value="1"/>
</dbReference>
<evidence type="ECO:0000256" key="2">
    <source>
        <dbReference type="ARBA" id="ARBA00022692"/>
    </source>
</evidence>
<feature type="transmembrane region" description="Helical" evidence="5">
    <location>
        <begin position="113"/>
        <end position="134"/>
    </location>
</feature>
<dbReference type="Pfam" id="PF01490">
    <property type="entry name" value="Aa_trans"/>
    <property type="match status" value="1"/>
</dbReference>
<organism evidence="7">
    <name type="scientific">Zooxanthella nutricula</name>
    <dbReference type="NCBI Taxonomy" id="1333877"/>
    <lineage>
        <taxon>Eukaryota</taxon>
        <taxon>Sar</taxon>
        <taxon>Alveolata</taxon>
        <taxon>Dinophyceae</taxon>
        <taxon>Peridiniales</taxon>
        <taxon>Peridiniales incertae sedis</taxon>
        <taxon>Zooxanthella</taxon>
    </lineage>
</organism>
<sequence length="414" mass="45094">MLAANVHISILMFRVRVTCPGCEGARSYIGMAKGSFACAPEWQRRAVAMLTGISQYFFLFLLLGVYLLSAGKGLGMLFYGQKLCLPQWSAVAAIILLPFAGTAREMGAYQSLVWANVITLCGTVLIPLVYYVVAGTGAIDLTGARWYAIAPLTATGVLSALSTFTFGMTSQFMLTEIMSEMKDVRELPKAYVRISAPFQLVAFMVAGLGGYLFMGSLSAGMLNENLPFGAPFQVAAACLVVHMLISYLIKGVVFSTAILRRAAPDFASPDDRRKRSLAAWNGVVISCLLAAWLLANLVPFFGDFVDLLGASFTPLSCWVVPILMFLRCVHDQRGSERRPKVHFLEWVLIALELVLAFVLMVMGTYSSVRKIAEHWHQYGAPFACHCEGIWPTCACSAGHVGMDWCEAVAVNATL</sequence>
<evidence type="ECO:0000256" key="5">
    <source>
        <dbReference type="SAM" id="Phobius"/>
    </source>
</evidence>
<protein>
    <recommendedName>
        <fullName evidence="6">Amino acid transporter transmembrane domain-containing protein</fullName>
    </recommendedName>
</protein>
<comment type="subcellular location">
    <subcellularLocation>
        <location evidence="1">Membrane</location>
        <topology evidence="1">Multi-pass membrane protein</topology>
    </subcellularLocation>
</comment>
<keyword evidence="4 5" id="KW-0472">Membrane</keyword>
<reference evidence="7" key="1">
    <citation type="submission" date="2021-01" db="EMBL/GenBank/DDBJ databases">
        <authorList>
            <person name="Corre E."/>
            <person name="Pelletier E."/>
            <person name="Niang G."/>
            <person name="Scheremetjew M."/>
            <person name="Finn R."/>
            <person name="Kale V."/>
            <person name="Holt S."/>
            <person name="Cochrane G."/>
            <person name="Meng A."/>
            <person name="Brown T."/>
            <person name="Cohen L."/>
        </authorList>
    </citation>
    <scope>NUCLEOTIDE SEQUENCE</scope>
    <source>
        <strain evidence="7">RCC3387</strain>
    </source>
</reference>
<feature type="domain" description="Amino acid transporter transmembrane" evidence="6">
    <location>
        <begin position="47"/>
        <end position="361"/>
    </location>
</feature>
<dbReference type="GO" id="GO:0016020">
    <property type="term" value="C:membrane"/>
    <property type="evidence" value="ECO:0007669"/>
    <property type="project" value="UniProtKB-SubCell"/>
</dbReference>
<feature type="transmembrane region" description="Helical" evidence="5">
    <location>
        <begin position="307"/>
        <end position="326"/>
    </location>
</feature>
<feature type="transmembrane region" description="Helical" evidence="5">
    <location>
        <begin position="146"/>
        <end position="169"/>
    </location>
</feature>
<evidence type="ECO:0000256" key="1">
    <source>
        <dbReference type="ARBA" id="ARBA00004141"/>
    </source>
</evidence>
<gene>
    <name evidence="7" type="ORF">BRAN1462_LOCUS48712</name>
</gene>
<dbReference type="AlphaFoldDB" id="A0A7S2Q0P0"/>
<feature type="transmembrane region" description="Helical" evidence="5">
    <location>
        <begin position="346"/>
        <end position="365"/>
    </location>
</feature>
<dbReference type="PANTHER" id="PTHR22950">
    <property type="entry name" value="AMINO ACID TRANSPORTER"/>
    <property type="match status" value="1"/>
</dbReference>
<evidence type="ECO:0000256" key="4">
    <source>
        <dbReference type="ARBA" id="ARBA00023136"/>
    </source>
</evidence>
<keyword evidence="3 5" id="KW-1133">Transmembrane helix</keyword>
<dbReference type="EMBL" id="HBGW01076605">
    <property type="protein sequence ID" value="CAD9628099.1"/>
    <property type="molecule type" value="Transcribed_RNA"/>
</dbReference>
<name>A0A7S2Q0P0_9DINO</name>